<dbReference type="AlphaFoldDB" id="A0A3M7R9A0"/>
<dbReference type="Proteomes" id="UP000276133">
    <property type="component" value="Unassembled WGS sequence"/>
</dbReference>
<protein>
    <submittedName>
        <fullName evidence="1">Uncharacterized protein</fullName>
    </submittedName>
</protein>
<gene>
    <name evidence="1" type="ORF">BpHYR1_014915</name>
</gene>
<keyword evidence="2" id="KW-1185">Reference proteome</keyword>
<evidence type="ECO:0000313" key="2">
    <source>
        <dbReference type="Proteomes" id="UP000276133"/>
    </source>
</evidence>
<dbReference type="EMBL" id="REGN01003923">
    <property type="protein sequence ID" value="RNA20106.1"/>
    <property type="molecule type" value="Genomic_DNA"/>
</dbReference>
<proteinExistence type="predicted"/>
<organism evidence="1 2">
    <name type="scientific">Brachionus plicatilis</name>
    <name type="common">Marine rotifer</name>
    <name type="synonym">Brachionus muelleri</name>
    <dbReference type="NCBI Taxonomy" id="10195"/>
    <lineage>
        <taxon>Eukaryota</taxon>
        <taxon>Metazoa</taxon>
        <taxon>Spiralia</taxon>
        <taxon>Gnathifera</taxon>
        <taxon>Rotifera</taxon>
        <taxon>Eurotatoria</taxon>
        <taxon>Monogononta</taxon>
        <taxon>Pseudotrocha</taxon>
        <taxon>Ploima</taxon>
        <taxon>Brachionidae</taxon>
        <taxon>Brachionus</taxon>
    </lineage>
</organism>
<name>A0A3M7R9A0_BRAPC</name>
<evidence type="ECO:0000313" key="1">
    <source>
        <dbReference type="EMBL" id="RNA20106.1"/>
    </source>
</evidence>
<reference evidence="1 2" key="1">
    <citation type="journal article" date="2018" name="Sci. Rep.">
        <title>Genomic signatures of local adaptation to the degree of environmental predictability in rotifers.</title>
        <authorList>
            <person name="Franch-Gras L."/>
            <person name="Hahn C."/>
            <person name="Garcia-Roger E.M."/>
            <person name="Carmona M.J."/>
            <person name="Serra M."/>
            <person name="Gomez A."/>
        </authorList>
    </citation>
    <scope>NUCLEOTIDE SEQUENCE [LARGE SCALE GENOMIC DNA]</scope>
    <source>
        <strain evidence="1">HYR1</strain>
    </source>
</reference>
<sequence>MAFLSRSSCLSTSAKSTTSVFRSGRVRSLAWGMYFLISESLGYLQKVLVYLEEERCVDGNFTLRESPGKAFEPFRQDRLSSWALDLLVPFCQFKLY</sequence>
<comment type="caution">
    <text evidence="1">The sequence shown here is derived from an EMBL/GenBank/DDBJ whole genome shotgun (WGS) entry which is preliminary data.</text>
</comment>
<accession>A0A3M7R9A0</accession>